<sequence>MEQPTVTHDDFLGGQLRLTQPRHGFRAGIDAVLLAAACPAKAGESVLELGCGVGTALLCVGRRVEGLDLTGIEVQADYAALARANAATNGIDATIVTADLTALPADLRQRQFHHVIMNPPYYERASSTPAQDSGRDRALAGAQMSDWIGMGARRLRPKGSLTLIQRITRLPEVLAAATGQIGSISVLPLAARAGRAPDLFLMRGIKGGRAAFRLLAPRVLHHGDRHQQTADYAPEIEMVLRHGGALHWDSIPADM</sequence>
<dbReference type="GO" id="GO:0032259">
    <property type="term" value="P:methylation"/>
    <property type="evidence" value="ECO:0007669"/>
    <property type="project" value="UniProtKB-KW"/>
</dbReference>
<dbReference type="RefSeq" id="WP_013383377.1">
    <property type="nucleotide sequence ID" value="NC_017384.1"/>
</dbReference>
<dbReference type="KEGG" id="kvl:KVU_0122"/>
<evidence type="ECO:0000256" key="2">
    <source>
        <dbReference type="ARBA" id="ARBA00022691"/>
    </source>
</evidence>
<gene>
    <name evidence="4" type="ordered locus">KVU_0122</name>
</gene>
<dbReference type="AlphaFoldDB" id="F9Y8F2"/>
<proteinExistence type="predicted"/>
<keyword evidence="1 4" id="KW-0489">Methyltransferase</keyword>
<reference evidence="4 5" key="1">
    <citation type="journal article" date="2011" name="J. Bacteriol.">
        <title>Complete genome sequence of the industrial strain Ketogulonicigenium vulgare WSH-001.</title>
        <authorList>
            <person name="Liu L."/>
            <person name="Li Y."/>
            <person name="Zhang J."/>
            <person name="Zhou Z."/>
            <person name="Liu J."/>
            <person name="Li X."/>
            <person name="Zhou J."/>
            <person name="Du G."/>
            <person name="Wang L."/>
            <person name="Chen J."/>
        </authorList>
    </citation>
    <scope>NUCLEOTIDE SEQUENCE [LARGE SCALE GENOMIC DNA]</scope>
    <source>
        <strain evidence="4 5">WSH-001</strain>
    </source>
</reference>
<evidence type="ECO:0000256" key="1">
    <source>
        <dbReference type="ARBA" id="ARBA00022603"/>
    </source>
</evidence>
<evidence type="ECO:0000313" key="4">
    <source>
        <dbReference type="EMBL" id="AEM39961.1"/>
    </source>
</evidence>
<name>F9Y8F2_KETVW</name>
<protein>
    <submittedName>
        <fullName evidence="4">Methyltransferase small</fullName>
    </submittedName>
</protein>
<dbReference type="Gene3D" id="3.40.50.150">
    <property type="entry name" value="Vaccinia Virus protein VP39"/>
    <property type="match status" value="1"/>
</dbReference>
<dbReference type="CDD" id="cd02440">
    <property type="entry name" value="AdoMet_MTases"/>
    <property type="match status" value="1"/>
</dbReference>
<dbReference type="PANTHER" id="PTHR47739">
    <property type="entry name" value="TRNA1(VAL) (ADENINE(37)-N6)-METHYLTRANSFERASE"/>
    <property type="match status" value="1"/>
</dbReference>
<dbReference type="Pfam" id="PF05175">
    <property type="entry name" value="MTS"/>
    <property type="match status" value="1"/>
</dbReference>
<evidence type="ECO:0000313" key="5">
    <source>
        <dbReference type="Proteomes" id="UP000000692"/>
    </source>
</evidence>
<evidence type="ECO:0000259" key="3">
    <source>
        <dbReference type="Pfam" id="PF05175"/>
    </source>
</evidence>
<organism evidence="4 5">
    <name type="scientific">Ketogulonicigenium vulgare (strain WSH-001)</name>
    <dbReference type="NCBI Taxonomy" id="759362"/>
    <lineage>
        <taxon>Bacteria</taxon>
        <taxon>Pseudomonadati</taxon>
        <taxon>Pseudomonadota</taxon>
        <taxon>Alphaproteobacteria</taxon>
        <taxon>Rhodobacterales</taxon>
        <taxon>Roseobacteraceae</taxon>
        <taxon>Ketogulonicigenium</taxon>
    </lineage>
</organism>
<feature type="domain" description="Methyltransferase small" evidence="3">
    <location>
        <begin position="33"/>
        <end position="128"/>
    </location>
</feature>
<keyword evidence="5" id="KW-1185">Reference proteome</keyword>
<dbReference type="Proteomes" id="UP000000692">
    <property type="component" value="Chromosome"/>
</dbReference>
<dbReference type="EMBL" id="CP002018">
    <property type="protein sequence ID" value="AEM39961.1"/>
    <property type="molecule type" value="Genomic_DNA"/>
</dbReference>
<dbReference type="OrthoDB" id="5489421at2"/>
<keyword evidence="2" id="KW-0949">S-adenosyl-L-methionine</keyword>
<dbReference type="InterPro" id="IPR029063">
    <property type="entry name" value="SAM-dependent_MTases_sf"/>
</dbReference>
<dbReference type="GO" id="GO:0008168">
    <property type="term" value="F:methyltransferase activity"/>
    <property type="evidence" value="ECO:0007669"/>
    <property type="project" value="UniProtKB-KW"/>
</dbReference>
<dbReference type="PANTHER" id="PTHR47739:SF1">
    <property type="entry name" value="TRNA1(VAL) (ADENINE(37)-N6)-METHYLTRANSFERASE"/>
    <property type="match status" value="1"/>
</dbReference>
<accession>F9Y8F2</accession>
<dbReference type="HOGENOM" id="CLU_061983_1_1_5"/>
<dbReference type="eggNOG" id="COG4123">
    <property type="taxonomic scope" value="Bacteria"/>
</dbReference>
<dbReference type="SUPFAM" id="SSF53335">
    <property type="entry name" value="S-adenosyl-L-methionine-dependent methyltransferases"/>
    <property type="match status" value="1"/>
</dbReference>
<dbReference type="InterPro" id="IPR050210">
    <property type="entry name" value="tRNA_Adenine-N(6)_MTase"/>
</dbReference>
<keyword evidence="4" id="KW-0808">Transferase</keyword>
<dbReference type="InterPro" id="IPR007848">
    <property type="entry name" value="Small_mtfrase_dom"/>
</dbReference>